<keyword evidence="7" id="KW-1185">Reference proteome</keyword>
<keyword evidence="2" id="KW-0539">Nucleus</keyword>
<keyword evidence="3" id="KW-0413">Isomerase</keyword>
<protein>
    <recommendedName>
        <fullName evidence="3">Peptidyl-prolyl cis-trans isomerase</fullName>
        <shortName evidence="3">PPIase</shortName>
        <ecNumber evidence="3">5.2.1.8</ecNumber>
    </recommendedName>
</protein>
<dbReference type="InterPro" id="IPR029000">
    <property type="entry name" value="Cyclophilin-like_dom_sf"/>
</dbReference>
<dbReference type="OrthoDB" id="45365at2759"/>
<dbReference type="Proteomes" id="UP001165065">
    <property type="component" value="Unassembled WGS sequence"/>
</dbReference>
<evidence type="ECO:0000256" key="3">
    <source>
        <dbReference type="RuleBase" id="RU363019"/>
    </source>
</evidence>
<evidence type="ECO:0000256" key="4">
    <source>
        <dbReference type="SAM" id="Phobius"/>
    </source>
</evidence>
<dbReference type="Pfam" id="PF00160">
    <property type="entry name" value="Pro_isomerase"/>
    <property type="match status" value="1"/>
</dbReference>
<keyword evidence="3" id="KW-0697">Rotamase</keyword>
<sequence>MAAIPSPPSFEAICHTTKGDFSMLFIESWAPKGYARLWDLFNDNFFDGQFFYRVVPRFLVQFGVPSLTLDEDVRKKYRFPNTIQDDPPNHREFHKGTISYAGSGPNSRVSDLFISYSDNPGLGKSPWEVPLGYVSEGIDVVESFHSYGDISVFNKNGPNQNKVRNRGEEYVKEEFPLMDYIIKCEIGQRGGVGKSGSNPGQGPHGAASVAEGGVHLGGEELLTNTPSTTTKILLLVAFLLMFGSGCSIILLVRRLWSSSKSPSCSGVSRSLDSNFARASEEKYL</sequence>
<dbReference type="InterPro" id="IPR044666">
    <property type="entry name" value="Cyclophilin_A-like"/>
</dbReference>
<organism evidence="6 7">
    <name type="scientific">Triparma columacea</name>
    <dbReference type="NCBI Taxonomy" id="722753"/>
    <lineage>
        <taxon>Eukaryota</taxon>
        <taxon>Sar</taxon>
        <taxon>Stramenopiles</taxon>
        <taxon>Ochrophyta</taxon>
        <taxon>Bolidophyceae</taxon>
        <taxon>Parmales</taxon>
        <taxon>Triparmaceae</taxon>
        <taxon>Triparma</taxon>
    </lineage>
</organism>
<evidence type="ECO:0000256" key="2">
    <source>
        <dbReference type="ARBA" id="ARBA00023242"/>
    </source>
</evidence>
<evidence type="ECO:0000313" key="6">
    <source>
        <dbReference type="EMBL" id="GMI44464.1"/>
    </source>
</evidence>
<comment type="similarity">
    <text evidence="3">Belongs to the cyclophilin-type PPIase family.</text>
</comment>
<dbReference type="PANTHER" id="PTHR45625">
    <property type="entry name" value="PEPTIDYL-PROLYL CIS-TRANS ISOMERASE-RELATED"/>
    <property type="match status" value="1"/>
</dbReference>
<keyword evidence="4" id="KW-1133">Transmembrane helix</keyword>
<feature type="domain" description="PPIase cyclophilin-type" evidence="5">
    <location>
        <begin position="19"/>
        <end position="158"/>
    </location>
</feature>
<dbReference type="InterPro" id="IPR002130">
    <property type="entry name" value="Cyclophilin-type_PPIase_dom"/>
</dbReference>
<comment type="subcellular location">
    <subcellularLocation>
        <location evidence="1">Nucleus</location>
    </subcellularLocation>
</comment>
<dbReference type="Gene3D" id="2.40.100.10">
    <property type="entry name" value="Cyclophilin-like"/>
    <property type="match status" value="1"/>
</dbReference>
<keyword evidence="4" id="KW-0812">Transmembrane</keyword>
<dbReference type="EMBL" id="BRYA01000217">
    <property type="protein sequence ID" value="GMI44464.1"/>
    <property type="molecule type" value="Genomic_DNA"/>
</dbReference>
<dbReference type="AlphaFoldDB" id="A0A9W7GGI7"/>
<dbReference type="EC" id="5.2.1.8" evidence="3"/>
<dbReference type="GO" id="GO:0003755">
    <property type="term" value="F:peptidyl-prolyl cis-trans isomerase activity"/>
    <property type="evidence" value="ECO:0007669"/>
    <property type="project" value="UniProtKB-UniRule"/>
</dbReference>
<comment type="function">
    <text evidence="3">PPIases accelerate the folding of proteins. It catalyzes the cis-trans isomerization of proline imidic peptide bonds in oligopeptides.</text>
</comment>
<accession>A0A9W7GGI7</accession>
<comment type="catalytic activity">
    <reaction evidence="3">
        <text>[protein]-peptidylproline (omega=180) = [protein]-peptidylproline (omega=0)</text>
        <dbReference type="Rhea" id="RHEA:16237"/>
        <dbReference type="Rhea" id="RHEA-COMP:10747"/>
        <dbReference type="Rhea" id="RHEA-COMP:10748"/>
        <dbReference type="ChEBI" id="CHEBI:83833"/>
        <dbReference type="ChEBI" id="CHEBI:83834"/>
        <dbReference type="EC" id="5.2.1.8"/>
    </reaction>
</comment>
<reference evidence="7" key="1">
    <citation type="journal article" date="2023" name="Commun. Biol.">
        <title>Genome analysis of Parmales, the sister group of diatoms, reveals the evolutionary specialization of diatoms from phago-mixotrophs to photoautotrophs.</title>
        <authorList>
            <person name="Ban H."/>
            <person name="Sato S."/>
            <person name="Yoshikawa S."/>
            <person name="Yamada K."/>
            <person name="Nakamura Y."/>
            <person name="Ichinomiya M."/>
            <person name="Sato N."/>
            <person name="Blanc-Mathieu R."/>
            <person name="Endo H."/>
            <person name="Kuwata A."/>
            <person name="Ogata H."/>
        </authorList>
    </citation>
    <scope>NUCLEOTIDE SEQUENCE [LARGE SCALE GENOMIC DNA]</scope>
</reference>
<gene>
    <name evidence="6" type="ORF">TrCOL_g1802</name>
</gene>
<proteinExistence type="inferred from homology"/>
<dbReference type="PROSITE" id="PS50072">
    <property type="entry name" value="CSA_PPIASE_2"/>
    <property type="match status" value="1"/>
</dbReference>
<evidence type="ECO:0000313" key="7">
    <source>
        <dbReference type="Proteomes" id="UP001165065"/>
    </source>
</evidence>
<dbReference type="GO" id="GO:0071013">
    <property type="term" value="C:catalytic step 2 spliceosome"/>
    <property type="evidence" value="ECO:0007669"/>
    <property type="project" value="TreeGrafter"/>
</dbReference>
<evidence type="ECO:0000256" key="1">
    <source>
        <dbReference type="ARBA" id="ARBA00004123"/>
    </source>
</evidence>
<dbReference type="PRINTS" id="PR00153">
    <property type="entry name" value="CSAPPISMRASE"/>
</dbReference>
<dbReference type="PANTHER" id="PTHR45625:SF6">
    <property type="entry name" value="SPLICEOSOME-ASSOCIATED PROTEIN CWC27 HOMOLOG"/>
    <property type="match status" value="1"/>
</dbReference>
<evidence type="ECO:0000259" key="5">
    <source>
        <dbReference type="PROSITE" id="PS50072"/>
    </source>
</evidence>
<comment type="caution">
    <text evidence="6">The sequence shown here is derived from an EMBL/GenBank/DDBJ whole genome shotgun (WGS) entry which is preliminary data.</text>
</comment>
<name>A0A9W7GGI7_9STRA</name>
<keyword evidence="4" id="KW-0472">Membrane</keyword>
<feature type="transmembrane region" description="Helical" evidence="4">
    <location>
        <begin position="232"/>
        <end position="252"/>
    </location>
</feature>
<dbReference type="SUPFAM" id="SSF50891">
    <property type="entry name" value="Cyclophilin-like"/>
    <property type="match status" value="1"/>
</dbReference>